<reference evidence="1 2" key="1">
    <citation type="journal article" date="2015" name="Nature">
        <title>rRNA introns, odd ribosomes, and small enigmatic genomes across a large radiation of phyla.</title>
        <authorList>
            <person name="Brown C.T."/>
            <person name="Hug L.A."/>
            <person name="Thomas B.C."/>
            <person name="Sharon I."/>
            <person name="Castelle C.J."/>
            <person name="Singh A."/>
            <person name="Wilkins M.J."/>
            <person name="Williams K.H."/>
            <person name="Banfield J.F."/>
        </authorList>
    </citation>
    <scope>NUCLEOTIDE SEQUENCE [LARGE SCALE GENOMIC DNA]</scope>
</reference>
<sequence>MKCVPSAQELTILYCDKKLSLSEMAYTTNLKIHKILYWMDKYGIKRRHKSEANYLKANPNGEPFKIKSKLTKREIKLKYLALGLYWGEGNKATNHKNRVTNSDPGVIKISKNIYLSCAKYKITKFIITFKHSRITTLAKRGAFGPNSCQSTPTELIPVNPSIRWVMVPTRKSALLE</sequence>
<name>A0A0G1SI75_9BACT</name>
<dbReference type="EMBL" id="LCMI01000006">
    <property type="protein sequence ID" value="KKU33045.1"/>
    <property type="molecule type" value="Genomic_DNA"/>
</dbReference>
<accession>A0A0G1SI75</accession>
<dbReference type="AlphaFoldDB" id="A0A0G1SI75"/>
<dbReference type="Proteomes" id="UP000034794">
    <property type="component" value="Unassembled WGS sequence"/>
</dbReference>
<comment type="caution">
    <text evidence="1">The sequence shown here is derived from an EMBL/GenBank/DDBJ whole genome shotgun (WGS) entry which is preliminary data.</text>
</comment>
<evidence type="ECO:0000313" key="2">
    <source>
        <dbReference type="Proteomes" id="UP000034794"/>
    </source>
</evidence>
<gene>
    <name evidence="1" type="ORF">UX47_C0006G0016</name>
</gene>
<protein>
    <submittedName>
        <fullName evidence="1">Uncharacterized protein</fullName>
    </submittedName>
</protein>
<organism evidence="1 2">
    <name type="scientific">Candidatus Collierbacteria bacterium GW2011_GWA2_46_26</name>
    <dbReference type="NCBI Taxonomy" id="1618381"/>
    <lineage>
        <taxon>Bacteria</taxon>
        <taxon>Candidatus Collieribacteriota</taxon>
    </lineage>
</organism>
<evidence type="ECO:0000313" key="1">
    <source>
        <dbReference type="EMBL" id="KKU33045.1"/>
    </source>
</evidence>
<proteinExistence type="predicted"/>